<feature type="compositionally biased region" description="Low complexity" evidence="8">
    <location>
        <begin position="102"/>
        <end position="137"/>
    </location>
</feature>
<dbReference type="InterPro" id="IPR053820">
    <property type="entry name" value="MSL3_chromo-like"/>
</dbReference>
<dbReference type="PANTHER" id="PTHR10880:SF15">
    <property type="entry name" value="MSL COMPLEX SUBUNIT 3"/>
    <property type="match status" value="1"/>
</dbReference>
<feature type="region of interest" description="Disordered" evidence="8">
    <location>
        <begin position="1"/>
        <end position="21"/>
    </location>
</feature>
<keyword evidence="4" id="KW-0156">Chromatin regulator</keyword>
<evidence type="ECO:0000256" key="2">
    <source>
        <dbReference type="ARBA" id="ARBA00009093"/>
    </source>
</evidence>
<keyword evidence="7" id="KW-0539">Nucleus</keyword>
<dbReference type="GO" id="GO:0035267">
    <property type="term" value="C:NuA4 histone acetyltransferase complex"/>
    <property type="evidence" value="ECO:0007669"/>
    <property type="project" value="TreeGrafter"/>
</dbReference>
<keyword evidence="12" id="KW-1185">Reference proteome</keyword>
<dbReference type="CDD" id="cd18983">
    <property type="entry name" value="CBD_MSL3_like"/>
    <property type="match status" value="1"/>
</dbReference>
<dbReference type="AlphaFoldDB" id="A0A4Y7SME8"/>
<dbReference type="GO" id="GO:0006355">
    <property type="term" value="P:regulation of DNA-templated transcription"/>
    <property type="evidence" value="ECO:0007669"/>
    <property type="project" value="InterPro"/>
</dbReference>
<dbReference type="InterPro" id="IPR016197">
    <property type="entry name" value="Chromo-like_dom_sf"/>
</dbReference>
<evidence type="ECO:0000256" key="7">
    <source>
        <dbReference type="ARBA" id="ARBA00023242"/>
    </source>
</evidence>
<keyword evidence="5" id="KW-0805">Transcription regulation</keyword>
<evidence type="ECO:0000256" key="1">
    <source>
        <dbReference type="ARBA" id="ARBA00004123"/>
    </source>
</evidence>
<name>A0A4Y7SME8_COPMI</name>
<dbReference type="Proteomes" id="UP000298030">
    <property type="component" value="Unassembled WGS sequence"/>
</dbReference>
<evidence type="ECO:0000256" key="8">
    <source>
        <dbReference type="SAM" id="MobiDB-lite"/>
    </source>
</evidence>
<dbReference type="SUPFAM" id="SSF54160">
    <property type="entry name" value="Chromo domain-like"/>
    <property type="match status" value="1"/>
</dbReference>
<feature type="domain" description="MSL3 chromodomain-like" evidence="10">
    <location>
        <begin position="24"/>
        <end position="98"/>
    </location>
</feature>
<dbReference type="Gene3D" id="2.30.30.140">
    <property type="match status" value="1"/>
</dbReference>
<organism evidence="11 12">
    <name type="scientific">Coprinellus micaceus</name>
    <name type="common">Glistening ink-cap mushroom</name>
    <name type="synonym">Coprinus micaceus</name>
    <dbReference type="NCBI Taxonomy" id="71717"/>
    <lineage>
        <taxon>Eukaryota</taxon>
        <taxon>Fungi</taxon>
        <taxon>Dikarya</taxon>
        <taxon>Basidiomycota</taxon>
        <taxon>Agaricomycotina</taxon>
        <taxon>Agaricomycetes</taxon>
        <taxon>Agaricomycetidae</taxon>
        <taxon>Agaricales</taxon>
        <taxon>Agaricineae</taxon>
        <taxon>Psathyrellaceae</taxon>
        <taxon>Coprinellus</taxon>
    </lineage>
</organism>
<dbReference type="InterPro" id="IPR008676">
    <property type="entry name" value="MRG"/>
</dbReference>
<dbReference type="OrthoDB" id="124855at2759"/>
<dbReference type="Pfam" id="PF22732">
    <property type="entry name" value="MSL3_chromo-like"/>
    <property type="match status" value="1"/>
</dbReference>
<dbReference type="STRING" id="71717.A0A4Y7SME8"/>
<dbReference type="PANTHER" id="PTHR10880">
    <property type="entry name" value="MORTALITY FACTOR 4-LIKE PROTEIN"/>
    <property type="match status" value="1"/>
</dbReference>
<evidence type="ECO:0000256" key="4">
    <source>
        <dbReference type="ARBA" id="ARBA00022853"/>
    </source>
</evidence>
<dbReference type="InterPro" id="IPR038217">
    <property type="entry name" value="MRG_C_sf"/>
</dbReference>
<reference evidence="11 12" key="1">
    <citation type="journal article" date="2019" name="Nat. Ecol. Evol.">
        <title>Megaphylogeny resolves global patterns of mushroom evolution.</title>
        <authorList>
            <person name="Varga T."/>
            <person name="Krizsan K."/>
            <person name="Foldi C."/>
            <person name="Dima B."/>
            <person name="Sanchez-Garcia M."/>
            <person name="Sanchez-Ramirez S."/>
            <person name="Szollosi G.J."/>
            <person name="Szarkandi J.G."/>
            <person name="Papp V."/>
            <person name="Albert L."/>
            <person name="Andreopoulos W."/>
            <person name="Angelini C."/>
            <person name="Antonin V."/>
            <person name="Barry K.W."/>
            <person name="Bougher N.L."/>
            <person name="Buchanan P."/>
            <person name="Buyck B."/>
            <person name="Bense V."/>
            <person name="Catcheside P."/>
            <person name="Chovatia M."/>
            <person name="Cooper J."/>
            <person name="Damon W."/>
            <person name="Desjardin D."/>
            <person name="Finy P."/>
            <person name="Geml J."/>
            <person name="Haridas S."/>
            <person name="Hughes K."/>
            <person name="Justo A."/>
            <person name="Karasinski D."/>
            <person name="Kautmanova I."/>
            <person name="Kiss B."/>
            <person name="Kocsube S."/>
            <person name="Kotiranta H."/>
            <person name="LaButti K.M."/>
            <person name="Lechner B.E."/>
            <person name="Liimatainen K."/>
            <person name="Lipzen A."/>
            <person name="Lukacs Z."/>
            <person name="Mihaltcheva S."/>
            <person name="Morgado L.N."/>
            <person name="Niskanen T."/>
            <person name="Noordeloos M.E."/>
            <person name="Ohm R.A."/>
            <person name="Ortiz-Santana B."/>
            <person name="Ovrebo C."/>
            <person name="Racz N."/>
            <person name="Riley R."/>
            <person name="Savchenko A."/>
            <person name="Shiryaev A."/>
            <person name="Soop K."/>
            <person name="Spirin V."/>
            <person name="Szebenyi C."/>
            <person name="Tomsovsky M."/>
            <person name="Tulloss R.E."/>
            <person name="Uehling J."/>
            <person name="Grigoriev I.V."/>
            <person name="Vagvolgyi C."/>
            <person name="Papp T."/>
            <person name="Martin F.M."/>
            <person name="Miettinen O."/>
            <person name="Hibbett D.S."/>
            <person name="Nagy L.G."/>
        </authorList>
    </citation>
    <scope>NUCLEOTIDE SEQUENCE [LARGE SCALE GENOMIC DNA]</scope>
    <source>
        <strain evidence="11 12">FP101781</strain>
    </source>
</reference>
<feature type="compositionally biased region" description="Basic and acidic residues" evidence="8">
    <location>
        <begin position="142"/>
        <end position="164"/>
    </location>
</feature>
<dbReference type="GO" id="GO:0032221">
    <property type="term" value="C:Rpd3S complex"/>
    <property type="evidence" value="ECO:0007669"/>
    <property type="project" value="TreeGrafter"/>
</dbReference>
<comment type="similarity">
    <text evidence="2">Belongs to the MRG family.</text>
</comment>
<dbReference type="InterPro" id="IPR026541">
    <property type="entry name" value="MRG_dom"/>
</dbReference>
<sequence length="343" mass="38348">MATPSSAQTGTPSAPTINPGKSEYDVNEKVLCFHGPLIYEAKVLKTLFMEEPSTVTGVAGWHYFVHYKGWKQTWDEWVPITRVLKHNEEGLTKQKSLLQQHSSTTAAGSSGSTGAKSAKGGGASKADATASAAGATARLGAVRKDARGTKRSRDDDDGTRKPEMKLNVPEALKQKLVNDWEWVTKDQRTIPLPREPNVETILNDFRDHILKTKPVNLREPETLISTVINGIQCYFDKALGSNLLYRVERKQYADIRKMYYTGRNVVYGVTEREMSAIYGAEHLLRMIVSLPGMVSQSTLDPDSVSIVRDYVNELLQYMWTEREALFIKEYQQPGTGYTNVIRG</sequence>
<protein>
    <recommendedName>
        <fullName evidence="3">Chromatin modification-related protein EAF3</fullName>
    </recommendedName>
</protein>
<dbReference type="Gene3D" id="1.10.274.30">
    <property type="entry name" value="MRG domain"/>
    <property type="match status" value="1"/>
</dbReference>
<dbReference type="Pfam" id="PF05712">
    <property type="entry name" value="MRG"/>
    <property type="match status" value="1"/>
</dbReference>
<dbReference type="PROSITE" id="PS51640">
    <property type="entry name" value="MRG"/>
    <property type="match status" value="1"/>
</dbReference>
<comment type="subcellular location">
    <subcellularLocation>
        <location evidence="1">Nucleus</location>
    </subcellularLocation>
</comment>
<feature type="region of interest" description="Disordered" evidence="8">
    <location>
        <begin position="96"/>
        <end position="166"/>
    </location>
</feature>
<evidence type="ECO:0000313" key="11">
    <source>
        <dbReference type="EMBL" id="TEB22901.1"/>
    </source>
</evidence>
<keyword evidence="6" id="KW-0804">Transcription</keyword>
<evidence type="ECO:0000256" key="6">
    <source>
        <dbReference type="ARBA" id="ARBA00023163"/>
    </source>
</evidence>
<evidence type="ECO:0000259" key="9">
    <source>
        <dbReference type="Pfam" id="PF05712"/>
    </source>
</evidence>
<feature type="compositionally biased region" description="Polar residues" evidence="8">
    <location>
        <begin position="1"/>
        <end position="16"/>
    </location>
</feature>
<comment type="caution">
    <text evidence="11">The sequence shown here is derived from an EMBL/GenBank/DDBJ whole genome shotgun (WGS) entry which is preliminary data.</text>
</comment>
<accession>A0A4Y7SME8</accession>
<evidence type="ECO:0000256" key="5">
    <source>
        <dbReference type="ARBA" id="ARBA00023015"/>
    </source>
</evidence>
<dbReference type="PIRSF" id="PIRSF038133">
    <property type="entry name" value="HAT_Nua4_EAF3/MRG15"/>
    <property type="match status" value="1"/>
</dbReference>
<evidence type="ECO:0000256" key="3">
    <source>
        <dbReference type="ARBA" id="ARBA00018505"/>
    </source>
</evidence>
<dbReference type="GO" id="GO:0006325">
    <property type="term" value="P:chromatin organization"/>
    <property type="evidence" value="ECO:0007669"/>
    <property type="project" value="UniProtKB-KW"/>
</dbReference>
<gene>
    <name evidence="11" type="ORF">FA13DRAFT_1694835</name>
</gene>
<proteinExistence type="inferred from homology"/>
<feature type="domain" description="MRG" evidence="9">
    <location>
        <begin position="150"/>
        <end position="331"/>
    </location>
</feature>
<evidence type="ECO:0000313" key="12">
    <source>
        <dbReference type="Proteomes" id="UP000298030"/>
    </source>
</evidence>
<evidence type="ECO:0000259" key="10">
    <source>
        <dbReference type="Pfam" id="PF22732"/>
    </source>
</evidence>
<dbReference type="EMBL" id="QPFP01000084">
    <property type="protein sequence ID" value="TEB22901.1"/>
    <property type="molecule type" value="Genomic_DNA"/>
</dbReference>